<reference evidence="2" key="1">
    <citation type="submission" date="2016-04" db="EMBL/GenBank/DDBJ databases">
        <title>Cephalotus genome sequencing.</title>
        <authorList>
            <person name="Fukushima K."/>
            <person name="Hasebe M."/>
            <person name="Fang X."/>
        </authorList>
    </citation>
    <scope>NUCLEOTIDE SEQUENCE [LARGE SCALE GENOMIC DNA]</scope>
    <source>
        <strain evidence="2">cv. St1</strain>
    </source>
</reference>
<name>A0A1Q3CYX2_CEPFO</name>
<dbReference type="InParanoid" id="A0A1Q3CYX2"/>
<gene>
    <name evidence="1" type="ORF">CFOL_v3_28846</name>
</gene>
<accession>A0A1Q3CYX2</accession>
<protein>
    <submittedName>
        <fullName evidence="1">Uncharacterized protein</fullName>
    </submittedName>
</protein>
<feature type="non-terminal residue" evidence="1">
    <location>
        <position position="52"/>
    </location>
</feature>
<comment type="caution">
    <text evidence="1">The sequence shown here is derived from an EMBL/GenBank/DDBJ whole genome shotgun (WGS) entry which is preliminary data.</text>
</comment>
<evidence type="ECO:0000313" key="2">
    <source>
        <dbReference type="Proteomes" id="UP000187406"/>
    </source>
</evidence>
<feature type="non-terminal residue" evidence="1">
    <location>
        <position position="1"/>
    </location>
</feature>
<dbReference type="EMBL" id="BDDD01003559">
    <property type="protein sequence ID" value="GAV85409.1"/>
    <property type="molecule type" value="Genomic_DNA"/>
</dbReference>
<dbReference type="AlphaFoldDB" id="A0A1Q3CYX2"/>
<dbReference type="PANTHER" id="PTHR33437">
    <property type="entry name" value="OS06G0361200 PROTEIN"/>
    <property type="match status" value="1"/>
</dbReference>
<evidence type="ECO:0000313" key="1">
    <source>
        <dbReference type="EMBL" id="GAV85409.1"/>
    </source>
</evidence>
<organism evidence="1 2">
    <name type="scientific">Cephalotus follicularis</name>
    <name type="common">Albany pitcher plant</name>
    <dbReference type="NCBI Taxonomy" id="3775"/>
    <lineage>
        <taxon>Eukaryota</taxon>
        <taxon>Viridiplantae</taxon>
        <taxon>Streptophyta</taxon>
        <taxon>Embryophyta</taxon>
        <taxon>Tracheophyta</taxon>
        <taxon>Spermatophyta</taxon>
        <taxon>Magnoliopsida</taxon>
        <taxon>eudicotyledons</taxon>
        <taxon>Gunneridae</taxon>
        <taxon>Pentapetalae</taxon>
        <taxon>rosids</taxon>
        <taxon>fabids</taxon>
        <taxon>Oxalidales</taxon>
        <taxon>Cephalotaceae</taxon>
        <taxon>Cephalotus</taxon>
    </lineage>
</organism>
<proteinExistence type="predicted"/>
<dbReference type="OrthoDB" id="1670002at2759"/>
<dbReference type="Proteomes" id="UP000187406">
    <property type="component" value="Unassembled WGS sequence"/>
</dbReference>
<sequence length="52" mass="6016">IDELRMPLGYQPPKFQYPKQHVAHFIKTCNNARLGDYMVKQFVCSLKGAAFD</sequence>
<keyword evidence="2" id="KW-1185">Reference proteome</keyword>